<dbReference type="RefSeq" id="WP_160876804.1">
    <property type="nucleotide sequence ID" value="NZ_WUEK01000004.1"/>
</dbReference>
<protein>
    <submittedName>
        <fullName evidence="2">Uncharacterized protein</fullName>
    </submittedName>
</protein>
<proteinExistence type="predicted"/>
<gene>
    <name evidence="2" type="ORF">GRQ65_07490</name>
</gene>
<reference evidence="2 3" key="1">
    <citation type="submission" date="2019-12" db="EMBL/GenBank/DDBJ databases">
        <authorList>
            <person name="Kun Z."/>
        </authorList>
    </citation>
    <scope>NUCLEOTIDE SEQUENCE [LARGE SCALE GENOMIC DNA]</scope>
    <source>
        <strain evidence="2 3">YIM 123512</strain>
    </source>
</reference>
<name>A0A6L7EZK4_9ACTN</name>
<evidence type="ECO:0000256" key="1">
    <source>
        <dbReference type="SAM" id="Phobius"/>
    </source>
</evidence>
<evidence type="ECO:0000313" key="2">
    <source>
        <dbReference type="EMBL" id="MXG89391.1"/>
    </source>
</evidence>
<dbReference type="EMBL" id="WUEK01000004">
    <property type="protein sequence ID" value="MXG89391.1"/>
    <property type="molecule type" value="Genomic_DNA"/>
</dbReference>
<evidence type="ECO:0000313" key="3">
    <source>
        <dbReference type="Proteomes" id="UP000473325"/>
    </source>
</evidence>
<organism evidence="2 3">
    <name type="scientific">Nocardioides flavescens</name>
    <dbReference type="NCBI Taxonomy" id="2691959"/>
    <lineage>
        <taxon>Bacteria</taxon>
        <taxon>Bacillati</taxon>
        <taxon>Actinomycetota</taxon>
        <taxon>Actinomycetes</taxon>
        <taxon>Propionibacteriales</taxon>
        <taxon>Nocardioidaceae</taxon>
        <taxon>Nocardioides</taxon>
    </lineage>
</organism>
<keyword evidence="1" id="KW-1133">Transmembrane helix</keyword>
<feature type="transmembrane region" description="Helical" evidence="1">
    <location>
        <begin position="7"/>
        <end position="28"/>
    </location>
</feature>
<dbReference type="AlphaFoldDB" id="A0A6L7EZK4"/>
<keyword evidence="1" id="KW-0812">Transmembrane</keyword>
<feature type="transmembrane region" description="Helical" evidence="1">
    <location>
        <begin position="94"/>
        <end position="127"/>
    </location>
</feature>
<accession>A0A6L7EZK4</accession>
<keyword evidence="3" id="KW-1185">Reference proteome</keyword>
<feature type="transmembrane region" description="Helical" evidence="1">
    <location>
        <begin position="40"/>
        <end position="59"/>
    </location>
</feature>
<keyword evidence="1" id="KW-0472">Membrane</keyword>
<comment type="caution">
    <text evidence="2">The sequence shown here is derived from an EMBL/GenBank/DDBJ whole genome shotgun (WGS) entry which is preliminary data.</text>
</comment>
<dbReference type="Proteomes" id="UP000473325">
    <property type="component" value="Unassembled WGS sequence"/>
</dbReference>
<sequence>MLASLRVFVGALLAAPVFIVIAMGFVLAPTDGALDATPLLAVPLVAGLVAFGICEAVGYRAPAITPGTDPEQARAQSVAAYRAGTTTRFAFSEAVLFVCLALGFVVTSGGFLLVVLAAVVAMALVWFECWPRERPVARTQASLERNGAPSYLREALGLPGTAGVSDVSGPVVREL</sequence>